<name>A0A1H9K6K1_9RHOB</name>
<dbReference type="EMBL" id="FOEP01000017">
    <property type="protein sequence ID" value="SEQ94678.1"/>
    <property type="molecule type" value="Genomic_DNA"/>
</dbReference>
<protein>
    <submittedName>
        <fullName evidence="1">Uncharacterized protein</fullName>
    </submittedName>
</protein>
<dbReference type="AlphaFoldDB" id="A0A1H9K6K1"/>
<evidence type="ECO:0000313" key="2">
    <source>
        <dbReference type="Proteomes" id="UP000198634"/>
    </source>
</evidence>
<dbReference type="Proteomes" id="UP000198634">
    <property type="component" value="Unassembled WGS sequence"/>
</dbReference>
<gene>
    <name evidence="1" type="ORF">SAMN04488092_11751</name>
</gene>
<proteinExistence type="predicted"/>
<dbReference type="Pfam" id="PF20012">
    <property type="entry name" value="GAP1-N1"/>
    <property type="match status" value="1"/>
</dbReference>
<organism evidence="1 2">
    <name type="scientific">Thalassovita taeanensis</name>
    <dbReference type="NCBI Taxonomy" id="657014"/>
    <lineage>
        <taxon>Bacteria</taxon>
        <taxon>Pseudomonadati</taxon>
        <taxon>Pseudomonadota</taxon>
        <taxon>Alphaproteobacteria</taxon>
        <taxon>Rhodobacterales</taxon>
        <taxon>Roseobacteraceae</taxon>
        <taxon>Thalassovita</taxon>
    </lineage>
</organism>
<dbReference type="RefSeq" id="WP_139246484.1">
    <property type="nucleotide sequence ID" value="NZ_FOEP01000017.1"/>
</dbReference>
<keyword evidence="2" id="KW-1185">Reference proteome</keyword>
<reference evidence="1 2" key="1">
    <citation type="submission" date="2016-10" db="EMBL/GenBank/DDBJ databases">
        <authorList>
            <person name="de Groot N.N."/>
        </authorList>
    </citation>
    <scope>NUCLEOTIDE SEQUENCE [LARGE SCALE GENOMIC DNA]</scope>
    <source>
        <strain evidence="1 2">DSM 22007</strain>
    </source>
</reference>
<accession>A0A1H9K6K1</accession>
<dbReference type="STRING" id="657014.SAMN04488092_11751"/>
<dbReference type="OrthoDB" id="7058344at2"/>
<sequence>MTRSASSSQQSLRIEQFLFGYDRGHTLLASSETSSKKLATSLLADTDWDPRIETGTESYLSGRPVAGEKRYALMKTWRAPEMPRPGCVWTHVLLLDDADLSRITQLNSILAMFHKPKEVGEYRDFSEHLELNLSAGSHDIQSINPETIFDLVVRTYFEADKRLVLRSSKDMEAAMLALWSQQWPALRRQFSFRLAPLTGQKPRSKSNFDIEFATPKSKEEREFGPLEHAIISKITNDVAEIFPTHFRRFLWRYGADTESKNGDLVKLAQLYELLFSHESGALDTDQTLSRIVHWYPSQEVAGLLKREIMQPAAAEFSVLPDLDQFEVLQAITSMPNSNALPDPEPVEKSTVQTWITAHPTELAALLSKEASRKGPFAESLFDGITPKKNADFLWDLLKDSEAAFVRASGRSIEHLADSRVNTLSDEALLSLLQESRAKKPSIAKLVQFIIGRNHSGLVEMVADCAPEAVTASVIDGVSASPSKALPDIGETWTEYVRNRPDWIIHYAKNTAKKRSQLLACRYLLNADKRHVPIAVWAERLEETKDDLSSSTALDFQVFLLVQAFHEPSDGSQVLVNDAFDAVYEALLNRNLAWRTENYLTDYLPSIGWYSNWDKCLRLQIAVVALWKGLGLPKRTLQEMTRSERLKEELYALW</sequence>
<evidence type="ECO:0000313" key="1">
    <source>
        <dbReference type="EMBL" id="SEQ94678.1"/>
    </source>
</evidence>